<dbReference type="PANTHER" id="PTHR30383:SF19">
    <property type="entry name" value="FIBRONECTIN TYPE-III DOMAIN-CONTAINING PROTEIN"/>
    <property type="match status" value="1"/>
</dbReference>
<dbReference type="InterPro" id="IPR013783">
    <property type="entry name" value="Ig-like_fold"/>
</dbReference>
<evidence type="ECO:0000256" key="1">
    <source>
        <dbReference type="SAM" id="SignalP"/>
    </source>
</evidence>
<keyword evidence="1" id="KW-0732">Signal</keyword>
<feature type="chain" id="PRO_5002134180" description="Fibronectin type-III domain-containing protein" evidence="1">
    <location>
        <begin position="28"/>
        <end position="584"/>
    </location>
</feature>
<dbReference type="SUPFAM" id="SSF49265">
    <property type="entry name" value="Fibronectin type III"/>
    <property type="match status" value="2"/>
</dbReference>
<feature type="signal peptide" evidence="1">
    <location>
        <begin position="1"/>
        <end position="27"/>
    </location>
</feature>
<feature type="domain" description="Fibronectin type-III" evidence="2">
    <location>
        <begin position="303"/>
        <end position="392"/>
    </location>
</feature>
<organism evidence="3">
    <name type="scientific">Bionectria ochroleuca</name>
    <name type="common">Gliocladium roseum</name>
    <dbReference type="NCBI Taxonomy" id="29856"/>
    <lineage>
        <taxon>Eukaryota</taxon>
        <taxon>Fungi</taxon>
        <taxon>Dikarya</taxon>
        <taxon>Ascomycota</taxon>
        <taxon>Pezizomycotina</taxon>
        <taxon>Sordariomycetes</taxon>
        <taxon>Hypocreomycetidae</taxon>
        <taxon>Hypocreales</taxon>
        <taxon>Bionectriaceae</taxon>
        <taxon>Clonostachys</taxon>
    </lineage>
</organism>
<dbReference type="AlphaFoldDB" id="A0A0B7JWG2"/>
<dbReference type="EMBL" id="CDPU01000014">
    <property type="protein sequence ID" value="CEO49383.1"/>
    <property type="molecule type" value="Genomic_DNA"/>
</dbReference>
<dbReference type="GO" id="GO:0004622">
    <property type="term" value="F:phosphatidylcholine lysophospholipase activity"/>
    <property type="evidence" value="ECO:0007669"/>
    <property type="project" value="TreeGrafter"/>
</dbReference>
<dbReference type="InterPro" id="IPR051532">
    <property type="entry name" value="Ester_Hydrolysis_Enzymes"/>
</dbReference>
<sequence length="584" mass="64733">MTERYRGGRICLWRALFFLWLASVALAFPQNQSSKSAPADAQPKFMIVGDSITHGADGDHTWRYRLWQWLTEQGYQPNFVGPYRGTHGPADPNSARPLPARFEGETQESYSNLEGIYASNVEADFQTSAHAAWWGRQAHQVKDWIKGWVQEHQPAYLLLLLGFNDLGWSVQGPEGLLGDMGVIIQSAREAKVDINVLVGNVMHRSFLEGRQDLVDNTNSYNSKLAETVPNWFRWESPISVVDVASNVNCRPEGCPHGYDGLHPNEMGEYYIAQAFARVLKSSFHFQGEDFRPPASVPARQLSIPGNFRVSAVDEGFFVEWDRMATARGYDIRMRQQGSTQWWSEEAVSPSTFVSYMTWVVEGETWEFQVRARGDNGAVSDRSSLISSTAHPKTAGGPSGIAVYPEGNGLRFSWDAVPRSDVNRYQVMILDQDVAGSYIEGHATKGTSHAISNLRSGHRYSTSIQTWVDLGNGRLAGGRPAGHRHARVGSGTPSASPKDLKVQNLSAVQILLEWPSVSDALGYAIYVRNINDGSNFKLDGSTTGTSYGVGFLFPGTWNFEFCVVSYNGNLETSRDSCVIPPPVYP</sequence>
<dbReference type="InterPro" id="IPR036514">
    <property type="entry name" value="SGNH_hydro_sf"/>
</dbReference>
<evidence type="ECO:0000313" key="3">
    <source>
        <dbReference type="EMBL" id="CEO49383.1"/>
    </source>
</evidence>
<name>A0A0B7JWG2_BIOOC</name>
<dbReference type="Gene3D" id="3.40.50.1110">
    <property type="entry name" value="SGNH hydrolase"/>
    <property type="match status" value="1"/>
</dbReference>
<dbReference type="InterPro" id="IPR003961">
    <property type="entry name" value="FN3_dom"/>
</dbReference>
<reference evidence="3" key="1">
    <citation type="submission" date="2015-01" db="EMBL/GenBank/DDBJ databases">
        <authorList>
            <person name="Durling Mikael"/>
        </authorList>
    </citation>
    <scope>NUCLEOTIDE SEQUENCE</scope>
</reference>
<dbReference type="SMART" id="SM00060">
    <property type="entry name" value="FN3"/>
    <property type="match status" value="3"/>
</dbReference>
<protein>
    <recommendedName>
        <fullName evidence="2">Fibronectin type-III domain-containing protein</fullName>
    </recommendedName>
</protein>
<dbReference type="PANTHER" id="PTHR30383">
    <property type="entry name" value="THIOESTERASE 1/PROTEASE 1/LYSOPHOSPHOLIPASE L1"/>
    <property type="match status" value="1"/>
</dbReference>
<dbReference type="PROSITE" id="PS50853">
    <property type="entry name" value="FN3"/>
    <property type="match status" value="1"/>
</dbReference>
<dbReference type="Pfam" id="PF13472">
    <property type="entry name" value="Lipase_GDSL_2"/>
    <property type="match status" value="1"/>
</dbReference>
<dbReference type="SUPFAM" id="SSF52266">
    <property type="entry name" value="SGNH hydrolase"/>
    <property type="match status" value="1"/>
</dbReference>
<evidence type="ECO:0000259" key="2">
    <source>
        <dbReference type="PROSITE" id="PS50853"/>
    </source>
</evidence>
<gene>
    <name evidence="3" type="ORF">BN869_000005440_1</name>
</gene>
<dbReference type="InterPro" id="IPR013830">
    <property type="entry name" value="SGNH_hydro"/>
</dbReference>
<dbReference type="CDD" id="cd00063">
    <property type="entry name" value="FN3"/>
    <property type="match status" value="1"/>
</dbReference>
<dbReference type="InterPro" id="IPR036116">
    <property type="entry name" value="FN3_sf"/>
</dbReference>
<accession>A0A0B7JWG2</accession>
<proteinExistence type="predicted"/>
<dbReference type="Gene3D" id="2.60.40.10">
    <property type="entry name" value="Immunoglobulins"/>
    <property type="match status" value="2"/>
</dbReference>